<organism evidence="2">
    <name type="scientific">uncultured Thermomicrobiales bacterium</name>
    <dbReference type="NCBI Taxonomy" id="1645740"/>
    <lineage>
        <taxon>Bacteria</taxon>
        <taxon>Pseudomonadati</taxon>
        <taxon>Thermomicrobiota</taxon>
        <taxon>Thermomicrobia</taxon>
        <taxon>Thermomicrobiales</taxon>
        <taxon>environmental samples</taxon>
    </lineage>
</organism>
<dbReference type="AlphaFoldDB" id="A0A6J4V219"/>
<feature type="compositionally biased region" description="Basic and acidic residues" evidence="1">
    <location>
        <begin position="137"/>
        <end position="159"/>
    </location>
</feature>
<feature type="compositionally biased region" description="Gly residues" evidence="1">
    <location>
        <begin position="169"/>
        <end position="178"/>
    </location>
</feature>
<feature type="compositionally biased region" description="Low complexity" evidence="1">
    <location>
        <begin position="65"/>
        <end position="98"/>
    </location>
</feature>
<dbReference type="GO" id="GO:0008908">
    <property type="term" value="F:isochorismatase activity"/>
    <property type="evidence" value="ECO:0007669"/>
    <property type="project" value="UniProtKB-EC"/>
</dbReference>
<feature type="non-terminal residue" evidence="2">
    <location>
        <position position="1"/>
    </location>
</feature>
<feature type="compositionally biased region" description="Basic residues" evidence="1">
    <location>
        <begin position="127"/>
        <end position="136"/>
    </location>
</feature>
<keyword evidence="2" id="KW-0378">Hydrolase</keyword>
<gene>
    <name evidence="2" type="ORF">AVDCRST_MAG59-2945</name>
</gene>
<protein>
    <submittedName>
        <fullName evidence="2">Isochorismatase</fullName>
        <ecNumber evidence="2">3.3.2.1</ecNumber>
    </submittedName>
</protein>
<evidence type="ECO:0000256" key="1">
    <source>
        <dbReference type="SAM" id="MobiDB-lite"/>
    </source>
</evidence>
<dbReference type="EC" id="3.3.2.1" evidence="2"/>
<accession>A0A6J4V219</accession>
<feature type="compositionally biased region" description="Basic residues" evidence="1">
    <location>
        <begin position="42"/>
        <end position="57"/>
    </location>
</feature>
<evidence type="ECO:0000313" key="2">
    <source>
        <dbReference type="EMBL" id="CAA9565044.1"/>
    </source>
</evidence>
<sequence length="178" mass="20355">DRRHDGPARHRRPDRPARTCPPARRDHRRHQRPDLARPGCQRPRRLRPARRRRRGPRLGRDGRLADPPGDPAAAGRAPDPQARLGLVLRHAAAVGVGAARHRPAGRRRPPHGDVHRHHLPGRDQLRLRRRARRRRPHDPGRRPPLGRADRRPPQRDPGRLRQRRARGGRPAGGGDRVL</sequence>
<feature type="compositionally biased region" description="Basic residues" evidence="1">
    <location>
        <begin position="99"/>
        <end position="119"/>
    </location>
</feature>
<feature type="region of interest" description="Disordered" evidence="1">
    <location>
        <begin position="1"/>
        <end position="178"/>
    </location>
</feature>
<proteinExistence type="predicted"/>
<dbReference type="EMBL" id="CADCWF010000194">
    <property type="protein sequence ID" value="CAA9565044.1"/>
    <property type="molecule type" value="Genomic_DNA"/>
</dbReference>
<feature type="non-terminal residue" evidence="2">
    <location>
        <position position="178"/>
    </location>
</feature>
<reference evidence="2" key="1">
    <citation type="submission" date="2020-02" db="EMBL/GenBank/DDBJ databases">
        <authorList>
            <person name="Meier V. D."/>
        </authorList>
    </citation>
    <scope>NUCLEOTIDE SEQUENCE</scope>
    <source>
        <strain evidence="2">AVDCRST_MAG59</strain>
    </source>
</reference>
<name>A0A6J4V219_9BACT</name>